<feature type="domain" description="HigA2-like helix-turn-helix" evidence="1">
    <location>
        <begin position="4"/>
        <end position="71"/>
    </location>
</feature>
<dbReference type="GO" id="GO:0003677">
    <property type="term" value="F:DNA binding"/>
    <property type="evidence" value="ECO:0007669"/>
    <property type="project" value="InterPro"/>
</dbReference>
<gene>
    <name evidence="2" type="ORF">MNBD_GAMMA21-2272</name>
</gene>
<dbReference type="InterPro" id="IPR001387">
    <property type="entry name" value="Cro/C1-type_HTH"/>
</dbReference>
<organism evidence="2">
    <name type="scientific">hydrothermal vent metagenome</name>
    <dbReference type="NCBI Taxonomy" id="652676"/>
    <lineage>
        <taxon>unclassified sequences</taxon>
        <taxon>metagenomes</taxon>
        <taxon>ecological metagenomes</taxon>
    </lineage>
</organism>
<name>A0A3B0ZH37_9ZZZZ</name>
<dbReference type="InterPro" id="IPR039554">
    <property type="entry name" value="HigA2-like_HTH"/>
</dbReference>
<dbReference type="Gene3D" id="1.10.260.40">
    <property type="entry name" value="lambda repressor-like DNA-binding domains"/>
    <property type="match status" value="1"/>
</dbReference>
<dbReference type="CDD" id="cd00093">
    <property type="entry name" value="HTH_XRE"/>
    <property type="match status" value="1"/>
</dbReference>
<reference evidence="2" key="1">
    <citation type="submission" date="2018-06" db="EMBL/GenBank/DDBJ databases">
        <authorList>
            <person name="Zhirakovskaya E."/>
        </authorList>
    </citation>
    <scope>NUCLEOTIDE SEQUENCE</scope>
</reference>
<dbReference type="AlphaFoldDB" id="A0A3B0ZH37"/>
<dbReference type="Pfam" id="PF13744">
    <property type="entry name" value="HTH_37"/>
    <property type="match status" value="1"/>
</dbReference>
<evidence type="ECO:0000259" key="1">
    <source>
        <dbReference type="Pfam" id="PF13744"/>
    </source>
</evidence>
<evidence type="ECO:0000313" key="2">
    <source>
        <dbReference type="EMBL" id="VAW90961.1"/>
    </source>
</evidence>
<proteinExistence type="predicted"/>
<dbReference type="SUPFAM" id="SSF47413">
    <property type="entry name" value="lambda repressor-like DNA-binding domains"/>
    <property type="match status" value="1"/>
</dbReference>
<dbReference type="InterPro" id="IPR010982">
    <property type="entry name" value="Lambda_DNA-bd_dom_sf"/>
</dbReference>
<protein>
    <recommendedName>
        <fullName evidence="1">HigA2-like helix-turn-helix domain-containing protein</fullName>
    </recommendedName>
</protein>
<sequence length="79" mass="8950">MASANLRIRTDLMRHISDYIGMADLTQQQAAKLFGVPQPRISEIVQGKNELFTVDKLVNLLERVGQKVEINCIQNENKP</sequence>
<dbReference type="EMBL" id="UOFR01000008">
    <property type="protein sequence ID" value="VAW90961.1"/>
    <property type="molecule type" value="Genomic_DNA"/>
</dbReference>
<accession>A0A3B0ZH37</accession>